<accession>A0ABR2XHC7</accession>
<evidence type="ECO:0000313" key="2">
    <source>
        <dbReference type="Proteomes" id="UP001465668"/>
    </source>
</evidence>
<comment type="caution">
    <text evidence="1">The sequence shown here is derived from an EMBL/GenBank/DDBJ whole genome shotgun (WGS) entry which is preliminary data.</text>
</comment>
<dbReference type="SUPFAM" id="SSF51445">
    <property type="entry name" value="(Trans)glycosidases"/>
    <property type="match status" value="1"/>
</dbReference>
<name>A0ABR2XHC7_9PEZI</name>
<keyword evidence="2" id="KW-1185">Reference proteome</keyword>
<evidence type="ECO:0000313" key="1">
    <source>
        <dbReference type="EMBL" id="KAK9773109.1"/>
    </source>
</evidence>
<dbReference type="InterPro" id="IPR017853">
    <property type="entry name" value="GH"/>
</dbReference>
<gene>
    <name evidence="1" type="ORF">SCAR479_10231</name>
</gene>
<dbReference type="Gene3D" id="3.20.20.80">
    <property type="entry name" value="Glycosidases"/>
    <property type="match status" value="1"/>
</dbReference>
<organism evidence="1 2">
    <name type="scientific">Seiridium cardinale</name>
    <dbReference type="NCBI Taxonomy" id="138064"/>
    <lineage>
        <taxon>Eukaryota</taxon>
        <taxon>Fungi</taxon>
        <taxon>Dikarya</taxon>
        <taxon>Ascomycota</taxon>
        <taxon>Pezizomycotina</taxon>
        <taxon>Sordariomycetes</taxon>
        <taxon>Xylariomycetidae</taxon>
        <taxon>Amphisphaeriales</taxon>
        <taxon>Sporocadaceae</taxon>
        <taxon>Seiridium</taxon>
    </lineage>
</organism>
<proteinExistence type="predicted"/>
<reference evidence="1 2" key="1">
    <citation type="submission" date="2024-02" db="EMBL/GenBank/DDBJ databases">
        <title>First draft genome assembly of two strains of Seiridium cardinale.</title>
        <authorList>
            <person name="Emiliani G."/>
            <person name="Scali E."/>
        </authorList>
    </citation>
    <scope>NUCLEOTIDE SEQUENCE [LARGE SCALE GENOMIC DNA]</scope>
    <source>
        <strain evidence="1 2">BM-138-000479</strain>
    </source>
</reference>
<dbReference type="EMBL" id="JARVKM010000054">
    <property type="protein sequence ID" value="KAK9773109.1"/>
    <property type="molecule type" value="Genomic_DNA"/>
</dbReference>
<dbReference type="Proteomes" id="UP001465668">
    <property type="component" value="Unassembled WGS sequence"/>
</dbReference>
<protein>
    <submittedName>
        <fullName evidence="1">Uncharacterized protein</fullName>
    </submittedName>
</protein>
<sequence length="194" mass="21017">MNLKVQATHLCVLQARRLHTSSMFLGRHFRKPVSHVGMNCCDAEGWSSQAGMLAHISSADQYISAITSHSPMNTRHPVWQTEAADLNGAWTAAWYTSGGAGGGMTWANNIHTAMVNANCSAHLYWTGVQGGDTSSKLVRIDGNNVIASKRLWAFGQWSRFVRPGAMRLGVSGSKPGLKTSAFRNVDWGVGLRSS</sequence>